<dbReference type="AlphaFoldDB" id="A0A6J6K1F6"/>
<dbReference type="Gene3D" id="1.20.120.640">
    <property type="entry name" value="Anticodon-binding domain of a subclass of class I aminoacyl-tRNA synthetases"/>
    <property type="match status" value="1"/>
</dbReference>
<keyword evidence="2" id="KW-0547">Nucleotide-binding</keyword>
<dbReference type="GO" id="GO:0005524">
    <property type="term" value="F:ATP binding"/>
    <property type="evidence" value="ECO:0007669"/>
    <property type="project" value="UniProtKB-KW"/>
</dbReference>
<gene>
    <name evidence="5" type="ORF">UFOPK2214_00055</name>
</gene>
<keyword evidence="3" id="KW-0067">ATP-binding</keyword>
<evidence type="ECO:0000259" key="4">
    <source>
        <dbReference type="Pfam" id="PF01406"/>
    </source>
</evidence>
<dbReference type="SUPFAM" id="SSF52374">
    <property type="entry name" value="Nucleotidylyl transferase"/>
    <property type="match status" value="1"/>
</dbReference>
<dbReference type="InterPro" id="IPR024909">
    <property type="entry name" value="Cys-tRNA/MSH_ligase"/>
</dbReference>
<proteinExistence type="predicted"/>
<evidence type="ECO:0000256" key="2">
    <source>
        <dbReference type="ARBA" id="ARBA00022741"/>
    </source>
</evidence>
<protein>
    <submittedName>
        <fullName evidence="5">Unannotated protein</fullName>
    </submittedName>
</protein>
<dbReference type="Pfam" id="PF01406">
    <property type="entry name" value="tRNA-synt_1e"/>
    <property type="match status" value="1"/>
</dbReference>
<accession>A0A6J6K1F6</accession>
<sequence>MSMRLYDTARREVVPFTPGETVLMYTCGITPYDATHLGHASTFVMYDIVQRRLIDLGHTVKCVRNVTDVDDPLFAKARELGVHYLDLAAGEEARFNRDMVALNALPVFSTPRASSAITDIRKFIGEVLDRGFAYAAGGSVYFDVTKFPSFGDVSHYSNEQMLEFARQRGGNVDDPHKRNPLDFVLWHPSADDEPAWDTAWGAGRPGWHIECSALALRELGTTIDLHGGGSDLIFPHHECERAQSEAATGETFVKHWMHVAMVFKDGEKMSKSLGNLVFVDKLRTEWDPRSIRMAIIEHSYRKEWEWDEDLMPRNHARLVAWKGSVGGTTSDVLEAVRSCLDNDLDTPGAVAAIDAAAAQGHDVSAVASLLGVELAEAIGPR</sequence>
<dbReference type="GO" id="GO:0006423">
    <property type="term" value="P:cysteinyl-tRNA aminoacylation"/>
    <property type="evidence" value="ECO:0007669"/>
    <property type="project" value="TreeGrafter"/>
</dbReference>
<dbReference type="InterPro" id="IPR014729">
    <property type="entry name" value="Rossmann-like_a/b/a_fold"/>
</dbReference>
<keyword evidence="1" id="KW-0436">Ligase</keyword>
<dbReference type="PANTHER" id="PTHR10890">
    <property type="entry name" value="CYSTEINYL-TRNA SYNTHETASE"/>
    <property type="match status" value="1"/>
</dbReference>
<organism evidence="5">
    <name type="scientific">freshwater metagenome</name>
    <dbReference type="NCBI Taxonomy" id="449393"/>
    <lineage>
        <taxon>unclassified sequences</taxon>
        <taxon>metagenomes</taxon>
        <taxon>ecological metagenomes</taxon>
    </lineage>
</organism>
<name>A0A6J6K1F6_9ZZZZ</name>
<evidence type="ECO:0000256" key="1">
    <source>
        <dbReference type="ARBA" id="ARBA00022598"/>
    </source>
</evidence>
<dbReference type="InterPro" id="IPR032678">
    <property type="entry name" value="tRNA-synt_1_cat_dom"/>
</dbReference>
<dbReference type="EMBL" id="CAEZWJ010000001">
    <property type="protein sequence ID" value="CAB4643172.1"/>
    <property type="molecule type" value="Genomic_DNA"/>
</dbReference>
<feature type="domain" description="tRNA synthetases class I catalytic" evidence="4">
    <location>
        <begin position="20"/>
        <end position="312"/>
    </location>
</feature>
<dbReference type="PANTHER" id="PTHR10890:SF3">
    <property type="entry name" value="CYSTEINE--TRNA LIGASE, CYTOPLASMIC"/>
    <property type="match status" value="1"/>
</dbReference>
<evidence type="ECO:0000256" key="3">
    <source>
        <dbReference type="ARBA" id="ARBA00022840"/>
    </source>
</evidence>
<dbReference type="Gene3D" id="3.40.50.620">
    <property type="entry name" value="HUPs"/>
    <property type="match status" value="1"/>
</dbReference>
<dbReference type="GO" id="GO:0004817">
    <property type="term" value="F:cysteine-tRNA ligase activity"/>
    <property type="evidence" value="ECO:0007669"/>
    <property type="project" value="TreeGrafter"/>
</dbReference>
<reference evidence="5" key="1">
    <citation type="submission" date="2020-05" db="EMBL/GenBank/DDBJ databases">
        <authorList>
            <person name="Chiriac C."/>
            <person name="Salcher M."/>
            <person name="Ghai R."/>
            <person name="Kavagutti S V."/>
        </authorList>
    </citation>
    <scope>NUCLEOTIDE SEQUENCE</scope>
</reference>
<dbReference type="GO" id="GO:0005829">
    <property type="term" value="C:cytosol"/>
    <property type="evidence" value="ECO:0007669"/>
    <property type="project" value="TreeGrafter"/>
</dbReference>
<dbReference type="CDD" id="cd00672">
    <property type="entry name" value="CysRS_core"/>
    <property type="match status" value="1"/>
</dbReference>
<evidence type="ECO:0000313" key="5">
    <source>
        <dbReference type="EMBL" id="CAB4643172.1"/>
    </source>
</evidence>
<dbReference type="PRINTS" id="PR00983">
    <property type="entry name" value="TRNASYNTHCYS"/>
</dbReference>